<evidence type="ECO:0000313" key="1">
    <source>
        <dbReference type="EnsemblPlants" id="TuG1812G0200000175.01.T01.cds275581"/>
    </source>
</evidence>
<dbReference type="Gramene" id="TuG1812G0200000175.01.T01">
    <property type="protein sequence ID" value="TuG1812G0200000175.01.T01.cds275581"/>
    <property type="gene ID" value="TuG1812G0200000175.01"/>
</dbReference>
<dbReference type="Proteomes" id="UP000015106">
    <property type="component" value="Chromosome 2"/>
</dbReference>
<reference evidence="2" key="1">
    <citation type="journal article" date="2013" name="Nature">
        <title>Draft genome of the wheat A-genome progenitor Triticum urartu.</title>
        <authorList>
            <person name="Ling H.Q."/>
            <person name="Zhao S."/>
            <person name="Liu D."/>
            <person name="Wang J."/>
            <person name="Sun H."/>
            <person name="Zhang C."/>
            <person name="Fan H."/>
            <person name="Li D."/>
            <person name="Dong L."/>
            <person name="Tao Y."/>
            <person name="Gao C."/>
            <person name="Wu H."/>
            <person name="Li Y."/>
            <person name="Cui Y."/>
            <person name="Guo X."/>
            <person name="Zheng S."/>
            <person name="Wang B."/>
            <person name="Yu K."/>
            <person name="Liang Q."/>
            <person name="Yang W."/>
            <person name="Lou X."/>
            <person name="Chen J."/>
            <person name="Feng M."/>
            <person name="Jian J."/>
            <person name="Zhang X."/>
            <person name="Luo G."/>
            <person name="Jiang Y."/>
            <person name="Liu J."/>
            <person name="Wang Z."/>
            <person name="Sha Y."/>
            <person name="Zhang B."/>
            <person name="Wu H."/>
            <person name="Tang D."/>
            <person name="Shen Q."/>
            <person name="Xue P."/>
            <person name="Zou S."/>
            <person name="Wang X."/>
            <person name="Liu X."/>
            <person name="Wang F."/>
            <person name="Yang Y."/>
            <person name="An X."/>
            <person name="Dong Z."/>
            <person name="Zhang K."/>
            <person name="Zhang X."/>
            <person name="Luo M.C."/>
            <person name="Dvorak J."/>
            <person name="Tong Y."/>
            <person name="Wang J."/>
            <person name="Yang H."/>
            <person name="Li Z."/>
            <person name="Wang D."/>
            <person name="Zhang A."/>
            <person name="Wang J."/>
        </authorList>
    </citation>
    <scope>NUCLEOTIDE SEQUENCE</scope>
    <source>
        <strain evidence="2">cv. G1812</strain>
    </source>
</reference>
<accession>A0A8R7TBN6</accession>
<organism evidence="1 2">
    <name type="scientific">Triticum urartu</name>
    <name type="common">Red wild einkorn</name>
    <name type="synonym">Crithodium urartu</name>
    <dbReference type="NCBI Taxonomy" id="4572"/>
    <lineage>
        <taxon>Eukaryota</taxon>
        <taxon>Viridiplantae</taxon>
        <taxon>Streptophyta</taxon>
        <taxon>Embryophyta</taxon>
        <taxon>Tracheophyta</taxon>
        <taxon>Spermatophyta</taxon>
        <taxon>Magnoliopsida</taxon>
        <taxon>Liliopsida</taxon>
        <taxon>Poales</taxon>
        <taxon>Poaceae</taxon>
        <taxon>BOP clade</taxon>
        <taxon>Pooideae</taxon>
        <taxon>Triticodae</taxon>
        <taxon>Triticeae</taxon>
        <taxon>Triticinae</taxon>
        <taxon>Triticum</taxon>
    </lineage>
</organism>
<dbReference type="AlphaFoldDB" id="A0A8R7TBN6"/>
<protein>
    <submittedName>
        <fullName evidence="1">Uncharacterized protein</fullName>
    </submittedName>
</protein>
<reference evidence="1" key="3">
    <citation type="submission" date="2022-06" db="UniProtKB">
        <authorList>
            <consortium name="EnsemblPlants"/>
        </authorList>
    </citation>
    <scope>IDENTIFICATION</scope>
</reference>
<dbReference type="EnsemblPlants" id="TuG1812G0200000175.01.T01">
    <property type="protein sequence ID" value="TuG1812G0200000175.01.T01.cds275581"/>
    <property type="gene ID" value="TuG1812G0200000175.01"/>
</dbReference>
<reference evidence="1" key="2">
    <citation type="submission" date="2018-03" db="EMBL/GenBank/DDBJ databases">
        <title>The Triticum urartu genome reveals the dynamic nature of wheat genome evolution.</title>
        <authorList>
            <person name="Ling H."/>
            <person name="Ma B."/>
            <person name="Shi X."/>
            <person name="Liu H."/>
            <person name="Dong L."/>
            <person name="Sun H."/>
            <person name="Cao Y."/>
            <person name="Gao Q."/>
            <person name="Zheng S."/>
            <person name="Li Y."/>
            <person name="Yu Y."/>
            <person name="Du H."/>
            <person name="Qi M."/>
            <person name="Li Y."/>
            <person name="Yu H."/>
            <person name="Cui Y."/>
            <person name="Wang N."/>
            <person name="Chen C."/>
            <person name="Wu H."/>
            <person name="Zhao Y."/>
            <person name="Zhang J."/>
            <person name="Li Y."/>
            <person name="Zhou W."/>
            <person name="Zhang B."/>
            <person name="Hu W."/>
            <person name="Eijk M."/>
            <person name="Tang J."/>
            <person name="Witsenboer H."/>
            <person name="Zhao S."/>
            <person name="Li Z."/>
            <person name="Zhang A."/>
            <person name="Wang D."/>
            <person name="Liang C."/>
        </authorList>
    </citation>
    <scope>NUCLEOTIDE SEQUENCE [LARGE SCALE GENOMIC DNA]</scope>
    <source>
        <strain evidence="1">cv. G1812</strain>
    </source>
</reference>
<keyword evidence="2" id="KW-1185">Reference proteome</keyword>
<evidence type="ECO:0000313" key="2">
    <source>
        <dbReference type="Proteomes" id="UP000015106"/>
    </source>
</evidence>
<proteinExistence type="predicted"/>
<sequence>MRSTIGLHQCTNCLDRRRRKRFFCTSEDKSSSSLAHTPRSLS</sequence>
<name>A0A8R7TBN6_TRIUA</name>